<dbReference type="CDD" id="cd04601">
    <property type="entry name" value="CBS_pair_IMPDH"/>
    <property type="match status" value="1"/>
</dbReference>
<evidence type="ECO:0000313" key="22">
    <source>
        <dbReference type="EMBL" id="SKA65567.1"/>
    </source>
</evidence>
<feature type="binding site" evidence="13">
    <location>
        <position position="486"/>
    </location>
    <ligand>
        <name>K(+)</name>
        <dbReference type="ChEBI" id="CHEBI:29103"/>
        <note>ligand shared between two tetrameric partners</note>
    </ligand>
</feature>
<keyword evidence="9 13" id="KW-0560">Oxidoreductase</keyword>
<comment type="caution">
    <text evidence="13">Lacks conserved residue(s) required for the propagation of feature annotation.</text>
</comment>
<dbReference type="UniPathway" id="UPA00601">
    <property type="reaction ID" value="UER00295"/>
</dbReference>
<dbReference type="GO" id="GO:0000166">
    <property type="term" value="F:nucleotide binding"/>
    <property type="evidence" value="ECO:0007669"/>
    <property type="project" value="UniProtKB-UniRule"/>
</dbReference>
<evidence type="ECO:0000256" key="8">
    <source>
        <dbReference type="ARBA" id="ARBA00022958"/>
    </source>
</evidence>
<evidence type="ECO:0000256" key="5">
    <source>
        <dbReference type="ARBA" id="ARBA00022737"/>
    </source>
</evidence>
<dbReference type="PANTHER" id="PTHR11911:SF111">
    <property type="entry name" value="INOSINE-5'-MONOPHOSPHATE DEHYDROGENASE"/>
    <property type="match status" value="1"/>
</dbReference>
<dbReference type="InterPro" id="IPR000644">
    <property type="entry name" value="CBS_dom"/>
</dbReference>
<dbReference type="SUPFAM" id="SSF51412">
    <property type="entry name" value="Inosine monophosphate dehydrogenase (IMPDH)"/>
    <property type="match status" value="1"/>
</dbReference>
<feature type="binding site" evidence="13 15">
    <location>
        <position position="430"/>
    </location>
    <ligand>
        <name>IMP</name>
        <dbReference type="ChEBI" id="CHEBI:58053"/>
    </ligand>
</feature>
<dbReference type="PIRSF" id="PIRSF000130">
    <property type="entry name" value="IMPDH"/>
    <property type="match status" value="1"/>
</dbReference>
<name>A0A1T4VKX2_9BACT</name>
<evidence type="ECO:0000256" key="9">
    <source>
        <dbReference type="ARBA" id="ARBA00023002"/>
    </source>
</evidence>
<evidence type="ECO:0000256" key="13">
    <source>
        <dbReference type="HAMAP-Rule" id="MF_01964"/>
    </source>
</evidence>
<accession>A0A1T4VKX2</accession>
<dbReference type="AlphaFoldDB" id="A0A1T4VKX2"/>
<dbReference type="PANTHER" id="PTHR11911">
    <property type="entry name" value="INOSINE-5-MONOPHOSPHATE DEHYDROGENASE RELATED"/>
    <property type="match status" value="1"/>
</dbReference>
<dbReference type="GO" id="GO:0006177">
    <property type="term" value="P:GMP biosynthetic process"/>
    <property type="evidence" value="ECO:0007669"/>
    <property type="project" value="UniProtKB-UniRule"/>
</dbReference>
<dbReference type="STRING" id="1121442.SAMN02745702_00576"/>
<dbReference type="SMART" id="SM01240">
    <property type="entry name" value="IMPDH"/>
    <property type="match status" value="1"/>
</dbReference>
<evidence type="ECO:0000256" key="10">
    <source>
        <dbReference type="ARBA" id="ARBA00023027"/>
    </source>
</evidence>
<proteinExistence type="inferred from homology"/>
<feature type="binding site" evidence="13">
    <location>
        <position position="485"/>
    </location>
    <ligand>
        <name>K(+)</name>
        <dbReference type="ChEBI" id="CHEBI:29103"/>
        <note>ligand shared between two tetrameric partners</note>
    </ligand>
</feature>
<dbReference type="RefSeq" id="WP_078683866.1">
    <property type="nucleotide sequence ID" value="NZ_FUYA01000001.1"/>
</dbReference>
<keyword evidence="5" id="KW-0677">Repeat</keyword>
<comment type="function">
    <text evidence="13">Catalyzes the conversion of inosine 5'-phosphate (IMP) to xanthosine 5'-phosphate (XMP), the first committed and rate-limiting step in the de novo synthesis of guanine nucleotides, and therefore plays an important role in the regulation of cell growth.</text>
</comment>
<comment type="catalytic activity">
    <reaction evidence="12 13 20">
        <text>IMP + NAD(+) + H2O = XMP + NADH + H(+)</text>
        <dbReference type="Rhea" id="RHEA:11708"/>
        <dbReference type="ChEBI" id="CHEBI:15377"/>
        <dbReference type="ChEBI" id="CHEBI:15378"/>
        <dbReference type="ChEBI" id="CHEBI:57464"/>
        <dbReference type="ChEBI" id="CHEBI:57540"/>
        <dbReference type="ChEBI" id="CHEBI:57945"/>
        <dbReference type="ChEBI" id="CHEBI:58053"/>
        <dbReference type="EC" id="1.1.1.205"/>
    </reaction>
</comment>
<dbReference type="CDD" id="cd00381">
    <property type="entry name" value="IMPDH"/>
    <property type="match status" value="1"/>
</dbReference>
<gene>
    <name evidence="13" type="primary">guaB</name>
    <name evidence="22" type="ORF">SAMN02745702_00576</name>
</gene>
<comment type="pathway">
    <text evidence="13 20">Purine metabolism; XMP biosynthesis via de novo pathway; XMP from IMP: step 1/1.</text>
</comment>
<comment type="cofactor">
    <cofactor evidence="1 13">
        <name>K(+)</name>
        <dbReference type="ChEBI" id="CHEBI:29103"/>
    </cofactor>
</comment>
<dbReference type="HAMAP" id="MF_01964">
    <property type="entry name" value="IMPDH"/>
    <property type="match status" value="1"/>
</dbReference>
<feature type="binding site" evidence="13 15">
    <location>
        <position position="301"/>
    </location>
    <ligand>
        <name>IMP</name>
        <dbReference type="ChEBI" id="CHEBI:58053"/>
    </ligand>
</feature>
<dbReference type="Pfam" id="PF00571">
    <property type="entry name" value="CBS"/>
    <property type="match status" value="2"/>
</dbReference>
<evidence type="ECO:0000256" key="4">
    <source>
        <dbReference type="ARBA" id="ARBA00022723"/>
    </source>
</evidence>
<dbReference type="InterPro" id="IPR001093">
    <property type="entry name" value="IMP_DH_GMPRt"/>
</dbReference>
<evidence type="ECO:0000256" key="12">
    <source>
        <dbReference type="ARBA" id="ARBA00048028"/>
    </source>
</evidence>
<dbReference type="OrthoDB" id="9805398at2"/>
<keyword evidence="8 13" id="KW-0630">Potassium</keyword>
<dbReference type="GO" id="GO:0006183">
    <property type="term" value="P:GTP biosynthetic process"/>
    <property type="evidence" value="ECO:0007669"/>
    <property type="project" value="TreeGrafter"/>
</dbReference>
<evidence type="ECO:0000256" key="17">
    <source>
        <dbReference type="PIRSR" id="PIRSR000130-4"/>
    </source>
</evidence>
<sequence>MEKIVMKGLTFDDVLLVPAYSEVLPDQVNVGTQLTKDLRLNIPLLSAAMDTVTESDMAISMARNGGAGVIHKNFTIEEQALEVEKVKKSESGMILDPVTIPPTYTVAQALSVMEQYRVSGLPVVEGKKLVGILTNRDVRFVTDLSTSVAEVMTKDRLVTVPVGTTLEEAKQHLHANRIEKLLVVDDANTLRGLITIKDIKKIKKYPLSCKDEHGRLCCGAAIGVGKDRDERAEALLNAGVDFLVLDSAHGHSANILRSVEAVRKNFPNARLIAGNVATYEGAKALFEAGADTVKVGIGPGSICTTRIVAGVGVPQISAIMEASRAAKEFDRCIIADGGIKFSGDVVKALVAGADSCMMGSLFAGTEESPGETILYQGRSYKIYRGMGSIDAMRQGSSDRYFQEKQAQEEKQEAQIHGGRLSDDSKKLVPEGIVGRVPYKGPVTESIYQLLGGLRSGMGYTGCHTVEELKDKAQFTQISPAGLRESHVHDVIITKEAPNYRVDSF</sequence>
<dbReference type="PROSITE" id="PS00487">
    <property type="entry name" value="IMP_DH_GMP_RED"/>
    <property type="match status" value="1"/>
</dbReference>
<dbReference type="NCBIfam" id="TIGR01302">
    <property type="entry name" value="IMP_dehydrog"/>
    <property type="match status" value="1"/>
</dbReference>
<dbReference type="Pfam" id="PF00478">
    <property type="entry name" value="IMPDH"/>
    <property type="match status" value="1"/>
</dbReference>
<feature type="active site" description="Proton acceptor" evidence="13 14">
    <location>
        <position position="399"/>
    </location>
</feature>
<feature type="binding site" description="in other chain" evidence="13 17">
    <location>
        <position position="300"/>
    </location>
    <ligand>
        <name>K(+)</name>
        <dbReference type="ChEBI" id="CHEBI:29103"/>
        <note>ligand shared between two tetrameric partners</note>
    </ligand>
</feature>
<protein>
    <recommendedName>
        <fullName evidence="13 20">Inosine-5'-monophosphate dehydrogenase</fullName>
        <shortName evidence="13">IMP dehydrogenase</shortName>
        <shortName evidence="13">IMPD</shortName>
        <shortName evidence="13">IMPDH</shortName>
        <ecNumber evidence="13 20">1.1.1.205</ecNumber>
    </recommendedName>
</protein>
<feature type="binding site" evidence="13 16">
    <location>
        <begin position="296"/>
        <end position="298"/>
    </location>
    <ligand>
        <name>NAD(+)</name>
        <dbReference type="ChEBI" id="CHEBI:57540"/>
    </ligand>
</feature>
<keyword evidence="7 13" id="KW-0658">Purine biosynthesis</keyword>
<dbReference type="InterPro" id="IPR015875">
    <property type="entry name" value="IMP_DH/GMP_Rdtase_CS"/>
</dbReference>
<feature type="active site" description="Thioimidate intermediate" evidence="13 14">
    <location>
        <position position="303"/>
    </location>
</feature>
<evidence type="ECO:0000256" key="3">
    <source>
        <dbReference type="ARBA" id="ARBA00011881"/>
    </source>
</evidence>
<feature type="binding site" description="in other chain" evidence="13 17">
    <location>
        <position position="303"/>
    </location>
    <ligand>
        <name>K(+)</name>
        <dbReference type="ChEBI" id="CHEBI:29103"/>
        <note>ligand shared between two tetrameric partners</note>
    </ligand>
</feature>
<dbReference type="GO" id="GO:0046872">
    <property type="term" value="F:metal ion binding"/>
    <property type="evidence" value="ECO:0007669"/>
    <property type="project" value="UniProtKB-UniRule"/>
</dbReference>
<evidence type="ECO:0000256" key="18">
    <source>
        <dbReference type="PROSITE-ProRule" id="PRU00703"/>
    </source>
</evidence>
<reference evidence="22 23" key="1">
    <citation type="submission" date="2017-02" db="EMBL/GenBank/DDBJ databases">
        <authorList>
            <person name="Peterson S.W."/>
        </authorList>
    </citation>
    <scope>NUCLEOTIDE SEQUENCE [LARGE SCALE GENOMIC DNA]</scope>
    <source>
        <strain evidence="22 23">DSM 18034</strain>
    </source>
</reference>
<dbReference type="SMART" id="SM00116">
    <property type="entry name" value="CBS"/>
    <property type="match status" value="2"/>
</dbReference>
<evidence type="ECO:0000256" key="20">
    <source>
        <dbReference type="RuleBase" id="RU003928"/>
    </source>
</evidence>
<evidence type="ECO:0000256" key="16">
    <source>
        <dbReference type="PIRSR" id="PIRSR000130-3"/>
    </source>
</evidence>
<evidence type="ECO:0000256" key="2">
    <source>
        <dbReference type="ARBA" id="ARBA00005502"/>
    </source>
</evidence>
<feature type="binding site" evidence="13">
    <location>
        <position position="246"/>
    </location>
    <ligand>
        <name>NAD(+)</name>
        <dbReference type="ChEBI" id="CHEBI:57540"/>
    </ligand>
</feature>
<dbReference type="Proteomes" id="UP000189733">
    <property type="component" value="Unassembled WGS sequence"/>
</dbReference>
<keyword evidence="10 13" id="KW-0520">NAD</keyword>
<evidence type="ECO:0000259" key="21">
    <source>
        <dbReference type="PROSITE" id="PS51371"/>
    </source>
</evidence>
<dbReference type="Gene3D" id="3.20.20.70">
    <property type="entry name" value="Aldolase class I"/>
    <property type="match status" value="1"/>
</dbReference>
<feature type="binding site" evidence="16">
    <location>
        <begin position="246"/>
        <end position="248"/>
    </location>
    <ligand>
        <name>NAD(+)</name>
        <dbReference type="ChEBI" id="CHEBI:57540"/>
    </ligand>
</feature>
<dbReference type="GO" id="GO:0003938">
    <property type="term" value="F:IMP dehydrogenase activity"/>
    <property type="evidence" value="ECO:0007669"/>
    <property type="project" value="UniProtKB-UniRule"/>
</dbReference>
<feature type="binding site" evidence="13">
    <location>
        <position position="484"/>
    </location>
    <ligand>
        <name>K(+)</name>
        <dbReference type="ChEBI" id="CHEBI:29103"/>
        <note>ligand shared between two tetrameric partners</note>
    </ligand>
</feature>
<evidence type="ECO:0000256" key="6">
    <source>
        <dbReference type="ARBA" id="ARBA00022749"/>
    </source>
</evidence>
<keyword evidence="4 13" id="KW-0479">Metal-binding</keyword>
<feature type="binding site" description="in other chain" evidence="13 17">
    <location>
        <position position="298"/>
    </location>
    <ligand>
        <name>K(+)</name>
        <dbReference type="ChEBI" id="CHEBI:29103"/>
        <note>ligand shared between two tetrameric partners</note>
    </ligand>
</feature>
<feature type="binding site" evidence="13 15">
    <location>
        <begin position="383"/>
        <end position="387"/>
    </location>
    <ligand>
        <name>IMP</name>
        <dbReference type="ChEBI" id="CHEBI:58053"/>
    </ligand>
</feature>
<comment type="similarity">
    <text evidence="2 13 19">Belongs to the IMPDH/GMPR family.</text>
</comment>
<comment type="subunit">
    <text evidence="3 13">Homotetramer.</text>
</comment>
<evidence type="ECO:0000256" key="14">
    <source>
        <dbReference type="PIRSR" id="PIRSR000130-1"/>
    </source>
</evidence>
<dbReference type="InterPro" id="IPR013785">
    <property type="entry name" value="Aldolase_TIM"/>
</dbReference>
<evidence type="ECO:0000256" key="19">
    <source>
        <dbReference type="RuleBase" id="RU003927"/>
    </source>
</evidence>
<evidence type="ECO:0000256" key="15">
    <source>
        <dbReference type="PIRSR" id="PIRSR000130-2"/>
    </source>
</evidence>
<dbReference type="SUPFAM" id="SSF54631">
    <property type="entry name" value="CBS-domain pair"/>
    <property type="match status" value="1"/>
</dbReference>
<feature type="binding site" evidence="13 15">
    <location>
        <begin position="359"/>
        <end position="360"/>
    </location>
    <ligand>
        <name>IMP</name>
        <dbReference type="ChEBI" id="CHEBI:58053"/>
    </ligand>
</feature>
<dbReference type="InterPro" id="IPR046342">
    <property type="entry name" value="CBS_dom_sf"/>
</dbReference>
<keyword evidence="23" id="KW-1185">Reference proteome</keyword>
<dbReference type="PROSITE" id="PS51371">
    <property type="entry name" value="CBS"/>
    <property type="match status" value="2"/>
</dbReference>
<dbReference type="FunFam" id="3.20.20.70:FF:000003">
    <property type="entry name" value="GMP reductase"/>
    <property type="match status" value="1"/>
</dbReference>
<evidence type="ECO:0000256" key="11">
    <source>
        <dbReference type="ARBA" id="ARBA00023122"/>
    </source>
</evidence>
<evidence type="ECO:0000313" key="23">
    <source>
        <dbReference type="Proteomes" id="UP000189733"/>
    </source>
</evidence>
<dbReference type="EC" id="1.1.1.205" evidence="13 20"/>
<keyword evidence="6 13" id="KW-0332">GMP biosynthesis</keyword>
<organism evidence="22 23">
    <name type="scientific">Desulfobaculum bizertense DSM 18034</name>
    <dbReference type="NCBI Taxonomy" id="1121442"/>
    <lineage>
        <taxon>Bacteria</taxon>
        <taxon>Pseudomonadati</taxon>
        <taxon>Thermodesulfobacteriota</taxon>
        <taxon>Desulfovibrionia</taxon>
        <taxon>Desulfovibrionales</taxon>
        <taxon>Desulfovibrionaceae</taxon>
        <taxon>Desulfobaculum</taxon>
    </lineage>
</organism>
<feature type="domain" description="CBS" evidence="21">
    <location>
        <begin position="152"/>
        <end position="212"/>
    </location>
</feature>
<evidence type="ECO:0000256" key="1">
    <source>
        <dbReference type="ARBA" id="ARBA00001958"/>
    </source>
</evidence>
<dbReference type="InterPro" id="IPR005990">
    <property type="entry name" value="IMP_DH"/>
</dbReference>
<evidence type="ECO:0000256" key="7">
    <source>
        <dbReference type="ARBA" id="ARBA00022755"/>
    </source>
</evidence>
<dbReference type="EMBL" id="FUYA01000001">
    <property type="protein sequence ID" value="SKA65567.1"/>
    <property type="molecule type" value="Genomic_DNA"/>
</dbReference>
<feature type="binding site" evidence="13 15">
    <location>
        <begin position="336"/>
        <end position="338"/>
    </location>
    <ligand>
        <name>IMP</name>
        <dbReference type="ChEBI" id="CHEBI:58053"/>
    </ligand>
</feature>
<comment type="activity regulation">
    <text evidence="13">Mycophenolic acid (MPA) is a non-competitive inhibitor that prevents formation of the closed enzyme conformation by binding to the same site as the amobile flap. In contrast, mizoribine monophosphate (MZP) is a competitive inhibitor that induces the closed conformation. MPA is a potent inhibitor of mammalian IMPDHs but a poor inhibitor of the bacterial enzymes. MZP is a more potent inhibitor of bacterial IMPDH.</text>
</comment>
<feature type="domain" description="CBS" evidence="21">
    <location>
        <begin position="93"/>
        <end position="150"/>
    </location>
</feature>
<keyword evidence="11 18" id="KW-0129">CBS domain</keyword>